<dbReference type="InterPro" id="IPR005829">
    <property type="entry name" value="Sugar_transporter_CS"/>
</dbReference>
<evidence type="ECO:0000256" key="3">
    <source>
        <dbReference type="ARBA" id="ARBA00022475"/>
    </source>
</evidence>
<dbReference type="InParanoid" id="A0A7F5RBF7"/>
<dbReference type="GO" id="GO:0022857">
    <property type="term" value="F:transmembrane transporter activity"/>
    <property type="evidence" value="ECO:0007669"/>
    <property type="project" value="InterPro"/>
</dbReference>
<organism evidence="10 11">
    <name type="scientific">Agrilus planipennis</name>
    <name type="common">Emerald ash borer</name>
    <name type="synonym">Agrilus marcopoli</name>
    <dbReference type="NCBI Taxonomy" id="224129"/>
    <lineage>
        <taxon>Eukaryota</taxon>
        <taxon>Metazoa</taxon>
        <taxon>Ecdysozoa</taxon>
        <taxon>Arthropoda</taxon>
        <taxon>Hexapoda</taxon>
        <taxon>Insecta</taxon>
        <taxon>Pterygota</taxon>
        <taxon>Neoptera</taxon>
        <taxon>Endopterygota</taxon>
        <taxon>Coleoptera</taxon>
        <taxon>Polyphaga</taxon>
        <taxon>Elateriformia</taxon>
        <taxon>Buprestoidea</taxon>
        <taxon>Buprestidae</taxon>
        <taxon>Agrilinae</taxon>
        <taxon>Agrilus</taxon>
    </lineage>
</organism>
<evidence type="ECO:0000259" key="9">
    <source>
        <dbReference type="PROSITE" id="PS50850"/>
    </source>
</evidence>
<keyword evidence="6 8" id="KW-1133">Transmembrane helix</keyword>
<feature type="transmembrane region" description="Helical" evidence="8">
    <location>
        <begin position="365"/>
        <end position="385"/>
    </location>
</feature>
<feature type="transmembrane region" description="Helical" evidence="8">
    <location>
        <begin position="293"/>
        <end position="314"/>
    </location>
</feature>
<dbReference type="InterPro" id="IPR050549">
    <property type="entry name" value="MFS_Trehalose_Transporter"/>
</dbReference>
<accession>A0A7F5RBF7</accession>
<dbReference type="InterPro" id="IPR005828">
    <property type="entry name" value="MFS_sugar_transport-like"/>
</dbReference>
<feature type="transmembrane region" description="Helical" evidence="8">
    <location>
        <begin position="117"/>
        <end position="138"/>
    </location>
</feature>
<sequence length="462" mass="51358">MYVSWSSPSVPRLTGRKEDLGFQFTTEQTSWVVSGYTLGLVVGNFFVSFPANILGRRMTLLAAAPLMFVSWIGTTFSENYLVMLFFRIVGGIGSSFAFLATSLYIAEIADKDLRGRLASMFTVLKLSGNLYILSVGPFVSYRVLGLTSSVIPLIFFVALFFMPESAYFYLKKGNIEKARNSLETFSPANMTSQEIEEKLKLIQIGVERDMRNKTTLKELFTNKMHRKPLYIILGLKILQQLCGITAIESYMETIIERSGSSISGELSSIIFGIVQFAGAISSITLVDRLGRKPLLLISAVGCGLSLIAEGIYFYLSDVLYADVSNLSWLPTTGLTIYLFLSAAGIYSLPYLFLGELFATNVKENAAAFASLFGSTLSFTVTRSFSPLEEALGIYTVFWIFASVCLFGAIFVFMVVPETKNKSLKDIQDKLNKHLKVKEAIIEEGNFEKKQTQEKGMKQTLEK</sequence>
<protein>
    <submittedName>
        <fullName evidence="11">Facilitated trehalose transporter Tret1-like</fullName>
    </submittedName>
</protein>
<gene>
    <name evidence="11" type="primary">LOC108740429</name>
</gene>
<keyword evidence="10" id="KW-1185">Reference proteome</keyword>
<dbReference type="InterPro" id="IPR020846">
    <property type="entry name" value="MFS_dom"/>
</dbReference>
<comment type="subcellular location">
    <subcellularLocation>
        <location evidence="1">Cell membrane</location>
        <topology evidence="1">Multi-pass membrane protein</topology>
    </subcellularLocation>
</comment>
<evidence type="ECO:0000256" key="8">
    <source>
        <dbReference type="SAM" id="Phobius"/>
    </source>
</evidence>
<evidence type="ECO:0000256" key="1">
    <source>
        <dbReference type="ARBA" id="ARBA00004651"/>
    </source>
</evidence>
<evidence type="ECO:0000256" key="5">
    <source>
        <dbReference type="ARBA" id="ARBA00022692"/>
    </source>
</evidence>
<reference evidence="11" key="1">
    <citation type="submission" date="2025-08" db="UniProtKB">
        <authorList>
            <consortium name="RefSeq"/>
        </authorList>
    </citation>
    <scope>IDENTIFICATION</scope>
    <source>
        <tissue evidence="11">Entire body</tissue>
    </source>
</reference>
<dbReference type="FunFam" id="1.20.1250.20:FF:000218">
    <property type="entry name" value="facilitated trehalose transporter Tret1"/>
    <property type="match status" value="1"/>
</dbReference>
<proteinExistence type="predicted"/>
<dbReference type="GO" id="GO:0005886">
    <property type="term" value="C:plasma membrane"/>
    <property type="evidence" value="ECO:0007669"/>
    <property type="project" value="UniProtKB-SubCell"/>
</dbReference>
<dbReference type="Proteomes" id="UP000192223">
    <property type="component" value="Unplaced"/>
</dbReference>
<keyword evidence="4" id="KW-0762">Sugar transport</keyword>
<dbReference type="OrthoDB" id="6818694at2759"/>
<keyword evidence="2" id="KW-0813">Transport</keyword>
<dbReference type="AlphaFoldDB" id="A0A7F5RBF7"/>
<evidence type="ECO:0000256" key="2">
    <source>
        <dbReference type="ARBA" id="ARBA00022448"/>
    </source>
</evidence>
<dbReference type="InterPro" id="IPR036259">
    <property type="entry name" value="MFS_trans_sf"/>
</dbReference>
<dbReference type="RefSeq" id="XP_025833313.1">
    <property type="nucleotide sequence ID" value="XM_025977528.1"/>
</dbReference>
<dbReference type="PANTHER" id="PTHR48021">
    <property type="match status" value="1"/>
</dbReference>
<keyword evidence="3" id="KW-1003">Cell membrane</keyword>
<feature type="transmembrane region" description="Helical" evidence="8">
    <location>
        <begin position="267"/>
        <end position="286"/>
    </location>
</feature>
<dbReference type="PROSITE" id="PS00216">
    <property type="entry name" value="SUGAR_TRANSPORT_1"/>
    <property type="match status" value="1"/>
</dbReference>
<evidence type="ECO:0000313" key="10">
    <source>
        <dbReference type="Proteomes" id="UP000192223"/>
    </source>
</evidence>
<keyword evidence="5 8" id="KW-0812">Transmembrane</keyword>
<feature type="transmembrane region" description="Helical" evidence="8">
    <location>
        <begin position="150"/>
        <end position="170"/>
    </location>
</feature>
<evidence type="ECO:0000256" key="4">
    <source>
        <dbReference type="ARBA" id="ARBA00022597"/>
    </source>
</evidence>
<evidence type="ECO:0000256" key="7">
    <source>
        <dbReference type="ARBA" id="ARBA00023136"/>
    </source>
</evidence>
<evidence type="ECO:0000256" key="6">
    <source>
        <dbReference type="ARBA" id="ARBA00022989"/>
    </source>
</evidence>
<dbReference type="Gene3D" id="1.20.1250.20">
    <property type="entry name" value="MFS general substrate transporter like domains"/>
    <property type="match status" value="1"/>
</dbReference>
<dbReference type="SUPFAM" id="SSF103473">
    <property type="entry name" value="MFS general substrate transporter"/>
    <property type="match status" value="1"/>
</dbReference>
<keyword evidence="7 8" id="KW-0472">Membrane</keyword>
<dbReference type="GeneID" id="108740429"/>
<feature type="transmembrane region" description="Helical" evidence="8">
    <location>
        <begin position="334"/>
        <end position="353"/>
    </location>
</feature>
<dbReference type="Pfam" id="PF00083">
    <property type="entry name" value="Sugar_tr"/>
    <property type="match status" value="1"/>
</dbReference>
<dbReference type="PANTHER" id="PTHR48021:SF46">
    <property type="entry name" value="MAJOR FACILITATOR SUPERFAMILY (MFS) PROFILE DOMAIN-CONTAINING PROTEIN"/>
    <property type="match status" value="1"/>
</dbReference>
<feature type="transmembrane region" description="Helical" evidence="8">
    <location>
        <begin position="229"/>
        <end position="247"/>
    </location>
</feature>
<feature type="transmembrane region" description="Helical" evidence="8">
    <location>
        <begin position="391"/>
        <end position="415"/>
    </location>
</feature>
<feature type="transmembrane region" description="Helical" evidence="8">
    <location>
        <begin position="59"/>
        <end position="76"/>
    </location>
</feature>
<evidence type="ECO:0000313" key="11">
    <source>
        <dbReference type="RefSeq" id="XP_025833313.1"/>
    </source>
</evidence>
<feature type="transmembrane region" description="Helical" evidence="8">
    <location>
        <begin position="29"/>
        <end position="47"/>
    </location>
</feature>
<dbReference type="PROSITE" id="PS50850">
    <property type="entry name" value="MFS"/>
    <property type="match status" value="1"/>
</dbReference>
<feature type="domain" description="Major facilitator superfamily (MFS) profile" evidence="9">
    <location>
        <begin position="1"/>
        <end position="419"/>
    </location>
</feature>
<name>A0A7F5RBF7_AGRPL</name>
<feature type="transmembrane region" description="Helical" evidence="8">
    <location>
        <begin position="82"/>
        <end position="105"/>
    </location>
</feature>
<dbReference type="KEGG" id="apln:108740429"/>